<accession>A0AA40GCK8</accession>
<sequence>MHDRGERHGLKAGCGRSRRRSQKFVVRRDDDDDDDDDHDGDGDGDDDGGGGGDRRDKRPCSNHSRYYR</sequence>
<gene>
    <name evidence="2" type="ORF">K0M31_007908</name>
</gene>
<feature type="region of interest" description="Disordered" evidence="1">
    <location>
        <begin position="1"/>
        <end position="68"/>
    </location>
</feature>
<dbReference type="EMBL" id="JAHYIQ010000002">
    <property type="protein sequence ID" value="KAK1135138.1"/>
    <property type="molecule type" value="Genomic_DNA"/>
</dbReference>
<proteinExistence type="predicted"/>
<name>A0AA40GCK8_9HYME</name>
<comment type="caution">
    <text evidence="2">The sequence shown here is derived from an EMBL/GenBank/DDBJ whole genome shotgun (WGS) entry which is preliminary data.</text>
</comment>
<evidence type="ECO:0000313" key="2">
    <source>
        <dbReference type="EMBL" id="KAK1135138.1"/>
    </source>
</evidence>
<dbReference type="Proteomes" id="UP001177670">
    <property type="component" value="Unassembled WGS sequence"/>
</dbReference>
<evidence type="ECO:0000256" key="1">
    <source>
        <dbReference type="SAM" id="MobiDB-lite"/>
    </source>
</evidence>
<protein>
    <submittedName>
        <fullName evidence="2">Uncharacterized protein</fullName>
    </submittedName>
</protein>
<dbReference type="AlphaFoldDB" id="A0AA40GCK8"/>
<evidence type="ECO:0000313" key="3">
    <source>
        <dbReference type="Proteomes" id="UP001177670"/>
    </source>
</evidence>
<feature type="compositionally biased region" description="Acidic residues" evidence="1">
    <location>
        <begin position="30"/>
        <end position="48"/>
    </location>
</feature>
<organism evidence="2 3">
    <name type="scientific">Melipona bicolor</name>
    <dbReference type="NCBI Taxonomy" id="60889"/>
    <lineage>
        <taxon>Eukaryota</taxon>
        <taxon>Metazoa</taxon>
        <taxon>Ecdysozoa</taxon>
        <taxon>Arthropoda</taxon>
        <taxon>Hexapoda</taxon>
        <taxon>Insecta</taxon>
        <taxon>Pterygota</taxon>
        <taxon>Neoptera</taxon>
        <taxon>Endopterygota</taxon>
        <taxon>Hymenoptera</taxon>
        <taxon>Apocrita</taxon>
        <taxon>Aculeata</taxon>
        <taxon>Apoidea</taxon>
        <taxon>Anthophila</taxon>
        <taxon>Apidae</taxon>
        <taxon>Melipona</taxon>
    </lineage>
</organism>
<keyword evidence="3" id="KW-1185">Reference proteome</keyword>
<reference evidence="2" key="1">
    <citation type="submission" date="2021-10" db="EMBL/GenBank/DDBJ databases">
        <title>Melipona bicolor Genome sequencing and assembly.</title>
        <authorList>
            <person name="Araujo N.S."/>
            <person name="Arias M.C."/>
        </authorList>
    </citation>
    <scope>NUCLEOTIDE SEQUENCE</scope>
    <source>
        <strain evidence="2">USP_2M_L1-L4_2017</strain>
        <tissue evidence="2">Whole body</tissue>
    </source>
</reference>